<dbReference type="InterPro" id="IPR036661">
    <property type="entry name" value="Luciferase-like_sf"/>
</dbReference>
<keyword evidence="3 12" id="KW-0288">FMN</keyword>
<feature type="binding site" evidence="12">
    <location>
        <begin position="49"/>
        <end position="50"/>
    </location>
    <ligand>
        <name>FMN</name>
        <dbReference type="ChEBI" id="CHEBI:58210"/>
    </ligand>
</feature>
<dbReference type="GO" id="GO:0052614">
    <property type="term" value="F:uracil oxygenase activity"/>
    <property type="evidence" value="ECO:0007669"/>
    <property type="project" value="UniProtKB-EC"/>
</dbReference>
<dbReference type="EC" id="1.14.99.46" evidence="10 12"/>
<dbReference type="CDD" id="cd01094">
    <property type="entry name" value="Alkanesulfonate_monoxygenase"/>
    <property type="match status" value="1"/>
</dbReference>
<evidence type="ECO:0000256" key="7">
    <source>
        <dbReference type="ARBA" id="ARBA00051709"/>
    </source>
</evidence>
<feature type="binding site" evidence="12">
    <location>
        <position position="124"/>
    </location>
    <ligand>
        <name>FMN</name>
        <dbReference type="ChEBI" id="CHEBI:58210"/>
    </ligand>
</feature>
<dbReference type="PATRIC" id="fig|330734.3.peg.2019"/>
<dbReference type="Gene3D" id="3.20.20.30">
    <property type="entry name" value="Luciferase-like domain"/>
    <property type="match status" value="1"/>
</dbReference>
<evidence type="ECO:0000256" key="5">
    <source>
        <dbReference type="ARBA" id="ARBA00023002"/>
    </source>
</evidence>
<name>A0A0H4I4E4_9GAMM</name>
<evidence type="ECO:0000256" key="6">
    <source>
        <dbReference type="ARBA" id="ARBA00023033"/>
    </source>
</evidence>
<evidence type="ECO:0000256" key="9">
    <source>
        <dbReference type="ARBA" id="ARBA00060917"/>
    </source>
</evidence>
<sequence>MNVGIFIPIGNNGWLISKNAPQYMPTFDLNKTIVQRAEHYGFEFALSMIKLRGFGGETEFWEHNLESFTLMAGLAAVTDRIQLFATAATLTIPPAIVARMASTIDSISHGRFGINLVTGWQKPEYSQMGLWPGDEFFASRYDYLSEYATVLRDLWSNGTSDFKGDHFQMEDCRVSPIPQADMKIICAGQSEAGMAFTAKYADYNFCFGKGVNTPKAFAPTVERLEKAMVGSERDVTSVALFMVIADETDEAARARWQSYKDGVDEEAVAWLGQQGAADTKSKGDTNIRQMTDPTSAVNINMGTLVGSYEAVASMLDEIAEVPSTSGVMLTFDDFVQGIENFGQKIQPLMKSRKHVTEMLEQVG</sequence>
<keyword evidence="2 12" id="KW-0285">Flavoprotein</keyword>
<comment type="function">
    <text evidence="12">Catalyzes the pyrimidine ring opening between N-3 and C-4 by an unusual flavin hydroperoxide-catalyzed mechanism, adding oxygen atoms in the process to yield ureidoacrylate peracid, that immediately reacts with FMN forming ureidoacrylate and FMN-N(5)-oxide. The FMN-N(5)-oxide reacts spontaneously with NADH to produce FMN. Requires the flavin reductase RutF to regenerate FMN in vivo.</text>
</comment>
<gene>
    <name evidence="12" type="primary">rutA</name>
    <name evidence="14" type="ORF">ABA45_09600</name>
</gene>
<evidence type="ECO:0000256" key="10">
    <source>
        <dbReference type="ARBA" id="ARBA00066512"/>
    </source>
</evidence>
<dbReference type="SUPFAM" id="SSF51679">
    <property type="entry name" value="Bacterial luciferase-like"/>
    <property type="match status" value="1"/>
</dbReference>
<evidence type="ECO:0000256" key="8">
    <source>
        <dbReference type="ARBA" id="ARBA00052547"/>
    </source>
</evidence>
<comment type="catalytic activity">
    <reaction evidence="8 12">
        <text>uracil + FMNH2 + NADH + O2 = (Z)-3-ureidoacrylate + FMN + NAD(+) + H2O + H(+)</text>
        <dbReference type="Rhea" id="RHEA:31587"/>
        <dbReference type="ChEBI" id="CHEBI:15377"/>
        <dbReference type="ChEBI" id="CHEBI:15378"/>
        <dbReference type="ChEBI" id="CHEBI:15379"/>
        <dbReference type="ChEBI" id="CHEBI:17568"/>
        <dbReference type="ChEBI" id="CHEBI:57540"/>
        <dbReference type="ChEBI" id="CHEBI:57618"/>
        <dbReference type="ChEBI" id="CHEBI:57945"/>
        <dbReference type="ChEBI" id="CHEBI:58210"/>
        <dbReference type="ChEBI" id="CHEBI:59891"/>
        <dbReference type="EC" id="1.14.99.46"/>
    </reaction>
</comment>
<dbReference type="GO" id="GO:0006212">
    <property type="term" value="P:uracil catabolic process"/>
    <property type="evidence" value="ECO:0007669"/>
    <property type="project" value="UniProtKB-UniRule"/>
</dbReference>
<evidence type="ECO:0000259" key="13">
    <source>
        <dbReference type="Pfam" id="PF00296"/>
    </source>
</evidence>
<dbReference type="EMBL" id="CP011494">
    <property type="protein sequence ID" value="AKO52628.1"/>
    <property type="molecule type" value="Genomic_DNA"/>
</dbReference>
<dbReference type="GO" id="GO:0019740">
    <property type="term" value="P:nitrogen utilization"/>
    <property type="evidence" value="ECO:0007669"/>
    <property type="project" value="UniProtKB-UniRule"/>
</dbReference>
<keyword evidence="4 12" id="KW-0521">NADP</keyword>
<dbReference type="Pfam" id="PF00296">
    <property type="entry name" value="Bac_luciferase"/>
    <property type="match status" value="1"/>
</dbReference>
<evidence type="ECO:0000256" key="12">
    <source>
        <dbReference type="HAMAP-Rule" id="MF_01699"/>
    </source>
</evidence>
<evidence type="ECO:0000256" key="11">
    <source>
        <dbReference type="ARBA" id="ARBA00068171"/>
    </source>
</evidence>
<dbReference type="InterPro" id="IPR019914">
    <property type="entry name" value="Pyrimidine_monooxygenase_RutA"/>
</dbReference>
<dbReference type="InterPro" id="IPR050172">
    <property type="entry name" value="SsuD_RutA_monooxygenase"/>
</dbReference>
<evidence type="ECO:0000256" key="4">
    <source>
        <dbReference type="ARBA" id="ARBA00022857"/>
    </source>
</evidence>
<comment type="catalytic activity">
    <reaction evidence="7 12">
        <text>thymine + FMNH2 + NADH + O2 = (Z)-2-methylureidoacrylate + FMN + NAD(+) + H2O + H(+)</text>
        <dbReference type="Rhea" id="RHEA:31599"/>
        <dbReference type="ChEBI" id="CHEBI:15377"/>
        <dbReference type="ChEBI" id="CHEBI:15378"/>
        <dbReference type="ChEBI" id="CHEBI:15379"/>
        <dbReference type="ChEBI" id="CHEBI:17821"/>
        <dbReference type="ChEBI" id="CHEBI:57540"/>
        <dbReference type="ChEBI" id="CHEBI:57618"/>
        <dbReference type="ChEBI" id="CHEBI:57945"/>
        <dbReference type="ChEBI" id="CHEBI:58210"/>
        <dbReference type="ChEBI" id="CHEBI:143783"/>
        <dbReference type="EC" id="1.14.99.46"/>
    </reaction>
</comment>
<dbReference type="KEGG" id="mpq:ABA45_09600"/>
<comment type="similarity">
    <text evidence="9 12">Belongs to the NtaA/SnaA/DszA monooxygenase family. RutA subfamily.</text>
</comment>
<evidence type="ECO:0000256" key="1">
    <source>
        <dbReference type="ARBA" id="ARBA00007044"/>
    </source>
</evidence>
<protein>
    <recommendedName>
        <fullName evidence="11 12">Pyrimidine monooxygenase RutA</fullName>
        <ecNumber evidence="10 12">1.14.99.46</ecNumber>
    </recommendedName>
</protein>
<dbReference type="GO" id="GO:0008726">
    <property type="term" value="F:alkanesulfonate monooxygenase activity"/>
    <property type="evidence" value="ECO:0007669"/>
    <property type="project" value="TreeGrafter"/>
</dbReference>
<keyword evidence="5 12" id="KW-0560">Oxidoreductase</keyword>
<dbReference type="NCBIfam" id="TIGR03612">
    <property type="entry name" value="RutA"/>
    <property type="match status" value="1"/>
</dbReference>
<proteinExistence type="inferred from homology"/>
<feature type="binding site" evidence="12">
    <location>
        <position position="190"/>
    </location>
    <ligand>
        <name>FMN</name>
        <dbReference type="ChEBI" id="CHEBI:58210"/>
    </ligand>
</feature>
<evidence type="ECO:0000256" key="2">
    <source>
        <dbReference type="ARBA" id="ARBA00022630"/>
    </source>
</evidence>
<accession>A0A0H4I4E4</accession>
<feature type="binding site" evidence="12">
    <location>
        <begin position="140"/>
        <end position="141"/>
    </location>
    <ligand>
        <name>FMN</name>
        <dbReference type="ChEBI" id="CHEBI:58210"/>
    </ligand>
</feature>
<dbReference type="STRING" id="330734.ABA45_09600"/>
<keyword evidence="15" id="KW-1185">Reference proteome</keyword>
<evidence type="ECO:0000256" key="3">
    <source>
        <dbReference type="ARBA" id="ARBA00022643"/>
    </source>
</evidence>
<feature type="domain" description="Luciferase-like" evidence="13">
    <location>
        <begin position="1"/>
        <end position="320"/>
    </location>
</feature>
<dbReference type="RefSeq" id="WP_048385659.1">
    <property type="nucleotide sequence ID" value="NZ_CP011494.1"/>
</dbReference>
<dbReference type="PANTHER" id="PTHR42847:SF4">
    <property type="entry name" value="ALKANESULFONATE MONOOXYGENASE-RELATED"/>
    <property type="match status" value="1"/>
</dbReference>
<evidence type="ECO:0000313" key="15">
    <source>
        <dbReference type="Proteomes" id="UP000036406"/>
    </source>
</evidence>
<evidence type="ECO:0000313" key="14">
    <source>
        <dbReference type="EMBL" id="AKO52628.1"/>
    </source>
</evidence>
<dbReference type="GO" id="GO:0046306">
    <property type="term" value="P:alkanesulfonate catabolic process"/>
    <property type="evidence" value="ECO:0007669"/>
    <property type="project" value="TreeGrafter"/>
</dbReference>
<dbReference type="HAMAP" id="MF_01699">
    <property type="entry name" value="RutA"/>
    <property type="match status" value="1"/>
</dbReference>
<organism evidence="14 15">
    <name type="scientific">Marinobacter psychrophilus</name>
    <dbReference type="NCBI Taxonomy" id="330734"/>
    <lineage>
        <taxon>Bacteria</taxon>
        <taxon>Pseudomonadati</taxon>
        <taxon>Pseudomonadota</taxon>
        <taxon>Gammaproteobacteria</taxon>
        <taxon>Pseudomonadales</taxon>
        <taxon>Marinobacteraceae</taxon>
        <taxon>Marinobacter</taxon>
    </lineage>
</organism>
<reference evidence="14 15" key="1">
    <citation type="submission" date="2015-05" db="EMBL/GenBank/DDBJ databases">
        <title>Complete genome of Marinobacter psychrophilus strain 20041T isolated from sea-ice of the Canadian Basin.</title>
        <authorList>
            <person name="Song L."/>
            <person name="Ren L."/>
            <person name="Yu Y."/>
            <person name="Wang X."/>
        </authorList>
    </citation>
    <scope>NUCLEOTIDE SEQUENCE [LARGE SCALE GENOMIC DNA]</scope>
    <source>
        <strain evidence="14 15">20041</strain>
    </source>
</reference>
<feature type="binding site" evidence="12">
    <location>
        <position position="115"/>
    </location>
    <ligand>
        <name>FMN</name>
        <dbReference type="ChEBI" id="CHEBI:58210"/>
    </ligand>
</feature>
<dbReference type="Proteomes" id="UP000036406">
    <property type="component" value="Chromosome"/>
</dbReference>
<dbReference type="PANTHER" id="PTHR42847">
    <property type="entry name" value="ALKANESULFONATE MONOOXYGENASE"/>
    <property type="match status" value="1"/>
</dbReference>
<dbReference type="FunFam" id="3.20.20.30:FF:000003">
    <property type="entry name" value="Pyrimidine monooxygenase RutA"/>
    <property type="match status" value="1"/>
</dbReference>
<keyword evidence="6 12" id="KW-0503">Monooxygenase</keyword>
<dbReference type="AlphaFoldDB" id="A0A0H4I4E4"/>
<dbReference type="InterPro" id="IPR011251">
    <property type="entry name" value="Luciferase-like_dom"/>
</dbReference>
<comment type="similarity">
    <text evidence="1">Belongs to the SsuD family.</text>
</comment>